<proteinExistence type="inferred from homology"/>
<evidence type="ECO:0000313" key="3">
    <source>
        <dbReference type="EMBL" id="RKR20441.1"/>
    </source>
</evidence>
<dbReference type="Proteomes" id="UP000276055">
    <property type="component" value="Unassembled WGS sequence"/>
</dbReference>
<dbReference type="GO" id="GO:0005829">
    <property type="term" value="C:cytosol"/>
    <property type="evidence" value="ECO:0007669"/>
    <property type="project" value="TreeGrafter"/>
</dbReference>
<accession>A0A495EV44</accession>
<dbReference type="Gene3D" id="3.40.50.450">
    <property type="match status" value="1"/>
</dbReference>
<comment type="catalytic activity">
    <reaction evidence="1">
        <text>9-ribosyl-trans-zeatin 5'-phosphate + H2O = trans-zeatin + D-ribose 5-phosphate</text>
        <dbReference type="Rhea" id="RHEA:48564"/>
        <dbReference type="ChEBI" id="CHEBI:15377"/>
        <dbReference type="ChEBI" id="CHEBI:16522"/>
        <dbReference type="ChEBI" id="CHEBI:78346"/>
        <dbReference type="ChEBI" id="CHEBI:87947"/>
        <dbReference type="EC" id="3.2.2.n1"/>
    </reaction>
</comment>
<dbReference type="InterPro" id="IPR052341">
    <property type="entry name" value="LOG_family_nucleotidases"/>
</dbReference>
<reference evidence="3 4" key="1">
    <citation type="submission" date="2018-10" db="EMBL/GenBank/DDBJ databases">
        <title>Genomic Encyclopedia of Type Strains, Phase IV (KMG-IV): sequencing the most valuable type-strain genomes for metagenomic binning, comparative biology and taxonomic classification.</title>
        <authorList>
            <person name="Goeker M."/>
        </authorList>
    </citation>
    <scope>NUCLEOTIDE SEQUENCE [LARGE SCALE GENOMIC DNA]</scope>
    <source>
        <strain evidence="3 4">DSM 25586</strain>
    </source>
</reference>
<dbReference type="PANTHER" id="PTHR43393">
    <property type="entry name" value="CYTOKININ RIBOSIDE 5'-MONOPHOSPHATE PHOSPHORIBOHYDROLASE"/>
    <property type="match status" value="1"/>
</dbReference>
<evidence type="ECO:0000256" key="1">
    <source>
        <dbReference type="RuleBase" id="RU363015"/>
    </source>
</evidence>
<dbReference type="Pfam" id="PF03641">
    <property type="entry name" value="Lysine_decarbox"/>
    <property type="match status" value="1"/>
</dbReference>
<protein>
    <recommendedName>
        <fullName evidence="1">Cytokinin riboside 5'-monophosphate phosphoribohydrolase</fullName>
        <ecNumber evidence="1">3.2.2.n1</ecNumber>
    </recommendedName>
</protein>
<dbReference type="AlphaFoldDB" id="A0A495EV44"/>
<evidence type="ECO:0000313" key="4">
    <source>
        <dbReference type="Proteomes" id="UP000276055"/>
    </source>
</evidence>
<comment type="caution">
    <text evidence="3">The sequence shown here is derived from an EMBL/GenBank/DDBJ whole genome shotgun (WGS) entry which is preliminary data.</text>
</comment>
<dbReference type="SUPFAM" id="SSF102405">
    <property type="entry name" value="MCP/YpsA-like"/>
    <property type="match status" value="1"/>
</dbReference>
<dbReference type="InterPro" id="IPR005269">
    <property type="entry name" value="LOG"/>
</dbReference>
<dbReference type="GO" id="GO:0102682">
    <property type="term" value="F:cytokinin riboside 5'-monophosphate phosphoribohydrolase activity"/>
    <property type="evidence" value="ECO:0007669"/>
    <property type="project" value="RHEA"/>
</dbReference>
<keyword evidence="1" id="KW-0203">Cytokinin biosynthesis</keyword>
<feature type="compositionally biased region" description="Polar residues" evidence="2">
    <location>
        <begin position="1"/>
        <end position="11"/>
    </location>
</feature>
<feature type="region of interest" description="Disordered" evidence="2">
    <location>
        <begin position="1"/>
        <end position="41"/>
    </location>
</feature>
<dbReference type="EMBL" id="RBIR01000002">
    <property type="protein sequence ID" value="RKR20441.1"/>
    <property type="molecule type" value="Genomic_DNA"/>
</dbReference>
<feature type="region of interest" description="Disordered" evidence="2">
    <location>
        <begin position="274"/>
        <end position="294"/>
    </location>
</feature>
<gene>
    <name evidence="3" type="ORF">C8D78_1076</name>
</gene>
<sequence length="294" mass="31288">MGMSTDPQQGPKQDADPNAAGKPAREARMTPGPNGIRHKGPLELRRKAAKVTMSDQTLLDTKGPGQFVHTDPWRVLRIQSEFVEGFGALADLGPAVSVFGSARTLPGSLNYELGVEVGRKLAEAGLAVITGGGPGSMEAANKGAVQGNGISVGLGIELPFEQGMNQWVDLGINFRYFFARKTMFVKYAQGFIVLPGGLGTLDELFEAMVLVQTRKVTSFPIVLVGTAFWTPMLEWVRDTLVAEGMVSEEDLDLVQVVDDAALAVELVVEGAARHRNPNGNANGNGNGDGNRTRG</sequence>
<dbReference type="EC" id="3.2.2.n1" evidence="1"/>
<dbReference type="PANTHER" id="PTHR43393:SF2">
    <property type="entry name" value="CYTOKININ RIBOSIDE 5'-MONOPHOSPHATE PHOSPHORIBOHYDROLASE"/>
    <property type="match status" value="1"/>
</dbReference>
<comment type="catalytic activity">
    <reaction evidence="1">
        <text>N(6)-(dimethylallyl)adenosine 5'-phosphate + H2O = N(6)-dimethylallyladenine + D-ribose 5-phosphate</text>
        <dbReference type="Rhea" id="RHEA:48560"/>
        <dbReference type="ChEBI" id="CHEBI:15377"/>
        <dbReference type="ChEBI" id="CHEBI:17660"/>
        <dbReference type="ChEBI" id="CHEBI:57526"/>
        <dbReference type="ChEBI" id="CHEBI:78346"/>
        <dbReference type="EC" id="3.2.2.n1"/>
    </reaction>
</comment>
<dbReference type="InterPro" id="IPR031100">
    <property type="entry name" value="LOG_fam"/>
</dbReference>
<keyword evidence="1" id="KW-0378">Hydrolase</keyword>
<evidence type="ECO:0000256" key="2">
    <source>
        <dbReference type="SAM" id="MobiDB-lite"/>
    </source>
</evidence>
<dbReference type="NCBIfam" id="TIGR00730">
    <property type="entry name" value="Rossman fold protein, TIGR00730 family"/>
    <property type="match status" value="1"/>
</dbReference>
<name>A0A495EV44_9MICC</name>
<dbReference type="GO" id="GO:0009691">
    <property type="term" value="P:cytokinin biosynthetic process"/>
    <property type="evidence" value="ECO:0007669"/>
    <property type="project" value="UniProtKB-UniRule"/>
</dbReference>
<dbReference type="FunFam" id="3.40.50.450:FF:000011">
    <property type="entry name" value="TIGR00730 family Rossman fold protein"/>
    <property type="match status" value="1"/>
</dbReference>
<organism evidence="3 4">
    <name type="scientific">Arthrobacter oryzae</name>
    <dbReference type="NCBI Taxonomy" id="409290"/>
    <lineage>
        <taxon>Bacteria</taxon>
        <taxon>Bacillati</taxon>
        <taxon>Actinomycetota</taxon>
        <taxon>Actinomycetes</taxon>
        <taxon>Micrococcales</taxon>
        <taxon>Micrococcaceae</taxon>
        <taxon>Arthrobacter</taxon>
    </lineage>
</organism>
<comment type="similarity">
    <text evidence="1">Belongs to the LOG family.</text>
</comment>